<keyword evidence="1" id="KW-0472">Membrane</keyword>
<dbReference type="EMBL" id="JATAAI010000041">
    <property type="protein sequence ID" value="KAK1734193.1"/>
    <property type="molecule type" value="Genomic_DNA"/>
</dbReference>
<protein>
    <submittedName>
        <fullName evidence="2">Uncharacterized protein</fullName>
    </submittedName>
</protein>
<keyword evidence="3" id="KW-1185">Reference proteome</keyword>
<evidence type="ECO:0000313" key="2">
    <source>
        <dbReference type="EMBL" id="KAK1734193.1"/>
    </source>
</evidence>
<proteinExistence type="predicted"/>
<keyword evidence="1" id="KW-1133">Transmembrane helix</keyword>
<evidence type="ECO:0000256" key="1">
    <source>
        <dbReference type="SAM" id="Phobius"/>
    </source>
</evidence>
<comment type="caution">
    <text evidence="2">The sequence shown here is derived from an EMBL/GenBank/DDBJ whole genome shotgun (WGS) entry which is preliminary data.</text>
</comment>
<dbReference type="AlphaFoldDB" id="A0AAD8XVH3"/>
<organism evidence="2 3">
    <name type="scientific">Skeletonema marinoi</name>
    <dbReference type="NCBI Taxonomy" id="267567"/>
    <lineage>
        <taxon>Eukaryota</taxon>
        <taxon>Sar</taxon>
        <taxon>Stramenopiles</taxon>
        <taxon>Ochrophyta</taxon>
        <taxon>Bacillariophyta</taxon>
        <taxon>Coscinodiscophyceae</taxon>
        <taxon>Thalassiosirophycidae</taxon>
        <taxon>Thalassiosirales</taxon>
        <taxon>Skeletonemataceae</taxon>
        <taxon>Skeletonema</taxon>
        <taxon>Skeletonema marinoi-dohrnii complex</taxon>
    </lineage>
</organism>
<accession>A0AAD8XVH3</accession>
<reference evidence="2" key="1">
    <citation type="submission" date="2023-06" db="EMBL/GenBank/DDBJ databases">
        <title>Survivors Of The Sea: Transcriptome response of Skeletonema marinoi to long-term dormancy.</title>
        <authorList>
            <person name="Pinder M.I.M."/>
            <person name="Kourtchenko O."/>
            <person name="Robertson E.K."/>
            <person name="Larsson T."/>
            <person name="Maumus F."/>
            <person name="Osuna-Cruz C.M."/>
            <person name="Vancaester E."/>
            <person name="Stenow R."/>
            <person name="Vandepoele K."/>
            <person name="Ploug H."/>
            <person name="Bruchert V."/>
            <person name="Godhe A."/>
            <person name="Topel M."/>
        </authorList>
    </citation>
    <scope>NUCLEOTIDE SEQUENCE</scope>
    <source>
        <strain evidence="2">R05AC</strain>
    </source>
</reference>
<gene>
    <name evidence="2" type="ORF">QTG54_015196</name>
</gene>
<name>A0AAD8XVH3_9STRA</name>
<dbReference type="Proteomes" id="UP001224775">
    <property type="component" value="Unassembled WGS sequence"/>
</dbReference>
<feature type="transmembrane region" description="Helical" evidence="1">
    <location>
        <begin position="106"/>
        <end position="130"/>
    </location>
</feature>
<evidence type="ECO:0000313" key="3">
    <source>
        <dbReference type="Proteomes" id="UP001224775"/>
    </source>
</evidence>
<feature type="transmembrane region" description="Helical" evidence="1">
    <location>
        <begin position="27"/>
        <end position="46"/>
    </location>
</feature>
<keyword evidence="1" id="KW-0812">Transmembrane</keyword>
<sequence length="137" mass="14761">MTNQASPNNIASYRLQYQPYQPTKMALFNRILLFITLCLTSAWAFVPPQQQSTMMQRTSSIQLTTESATLFDYSTTSSSSELVSVAALDPTTVLSDALGGLLGSSAILAVPIIAALSVVGLIAFFIVSYANPEDEDE</sequence>